<keyword evidence="1" id="KW-0694">RNA-binding</keyword>
<evidence type="ECO:0000256" key="1">
    <source>
        <dbReference type="PROSITE-ProRule" id="PRU00176"/>
    </source>
</evidence>
<dbReference type="PROSITE" id="PS50102">
    <property type="entry name" value="RRM"/>
    <property type="match status" value="4"/>
</dbReference>
<name>A0A2U1P3M3_ARTAN</name>
<dbReference type="Pfam" id="PF04827">
    <property type="entry name" value="Plant_tran"/>
    <property type="match status" value="1"/>
</dbReference>
<dbReference type="InterPro" id="IPR035979">
    <property type="entry name" value="RBD_domain_sf"/>
</dbReference>
<accession>A0A2U1P3M3</accession>
<feature type="domain" description="RRM" evidence="4">
    <location>
        <begin position="348"/>
        <end position="425"/>
    </location>
</feature>
<dbReference type="InterPro" id="IPR012677">
    <property type="entry name" value="Nucleotide-bd_a/b_plait_sf"/>
</dbReference>
<feature type="region of interest" description="Disordered" evidence="2">
    <location>
        <begin position="1485"/>
        <end position="1528"/>
    </location>
</feature>
<evidence type="ECO:0000313" key="6">
    <source>
        <dbReference type="Proteomes" id="UP000245207"/>
    </source>
</evidence>
<feature type="region of interest" description="Disordered" evidence="2">
    <location>
        <begin position="1333"/>
        <end position="1400"/>
    </location>
</feature>
<dbReference type="InterPro" id="IPR000504">
    <property type="entry name" value="RRM_dom"/>
</dbReference>
<keyword evidence="3" id="KW-1133">Transmembrane helix</keyword>
<dbReference type="Pfam" id="PF00076">
    <property type="entry name" value="RRM_1"/>
    <property type="match status" value="4"/>
</dbReference>
<proteinExistence type="predicted"/>
<feature type="region of interest" description="Disordered" evidence="2">
    <location>
        <begin position="922"/>
        <end position="962"/>
    </location>
</feature>
<dbReference type="PANTHER" id="PTHR15241:SF284">
    <property type="entry name" value="UBP1-ASSOCIATED PROTEIN 2C-LIKE"/>
    <property type="match status" value="1"/>
</dbReference>
<dbReference type="STRING" id="35608.A0A2U1P3M3"/>
<feature type="region of interest" description="Disordered" evidence="2">
    <location>
        <begin position="434"/>
        <end position="468"/>
    </location>
</feature>
<feature type="compositionally biased region" description="Gly residues" evidence="2">
    <location>
        <begin position="598"/>
        <end position="611"/>
    </location>
</feature>
<feature type="compositionally biased region" description="Gly residues" evidence="2">
    <location>
        <begin position="1333"/>
        <end position="1382"/>
    </location>
</feature>
<feature type="domain" description="RRM" evidence="4">
    <location>
        <begin position="259"/>
        <end position="357"/>
    </location>
</feature>
<dbReference type="InterPro" id="IPR006912">
    <property type="entry name" value="Harbinger_derived_prot"/>
</dbReference>
<keyword evidence="3" id="KW-0812">Transmembrane</keyword>
<feature type="region of interest" description="Disordered" evidence="2">
    <location>
        <begin position="136"/>
        <end position="211"/>
    </location>
</feature>
<evidence type="ECO:0000256" key="3">
    <source>
        <dbReference type="SAM" id="Phobius"/>
    </source>
</evidence>
<evidence type="ECO:0000313" key="5">
    <source>
        <dbReference type="EMBL" id="PWA80371.1"/>
    </source>
</evidence>
<dbReference type="SUPFAM" id="SSF54928">
    <property type="entry name" value="RNA-binding domain, RBD"/>
    <property type="match status" value="4"/>
</dbReference>
<feature type="transmembrane region" description="Helical" evidence="3">
    <location>
        <begin position="819"/>
        <end position="837"/>
    </location>
</feature>
<dbReference type="Proteomes" id="UP000245207">
    <property type="component" value="Unassembled WGS sequence"/>
</dbReference>
<feature type="compositionally biased region" description="Low complexity" evidence="2">
    <location>
        <begin position="1498"/>
        <end position="1511"/>
    </location>
</feature>
<gene>
    <name evidence="5" type="ORF">CTI12_AA195900</name>
</gene>
<feature type="domain" description="RRM" evidence="4">
    <location>
        <begin position="1008"/>
        <end position="1100"/>
    </location>
</feature>
<dbReference type="EMBL" id="PKPP01001731">
    <property type="protein sequence ID" value="PWA80371.1"/>
    <property type="molecule type" value="Genomic_DNA"/>
</dbReference>
<protein>
    <submittedName>
        <fullName evidence="5">Nucleotide-binding, alpha-beta plait</fullName>
    </submittedName>
</protein>
<organism evidence="5 6">
    <name type="scientific">Artemisia annua</name>
    <name type="common">Sweet wormwood</name>
    <dbReference type="NCBI Taxonomy" id="35608"/>
    <lineage>
        <taxon>Eukaryota</taxon>
        <taxon>Viridiplantae</taxon>
        <taxon>Streptophyta</taxon>
        <taxon>Embryophyta</taxon>
        <taxon>Tracheophyta</taxon>
        <taxon>Spermatophyta</taxon>
        <taxon>Magnoliopsida</taxon>
        <taxon>eudicotyledons</taxon>
        <taxon>Gunneridae</taxon>
        <taxon>Pentapetalae</taxon>
        <taxon>asterids</taxon>
        <taxon>campanulids</taxon>
        <taxon>Asterales</taxon>
        <taxon>Asteraceae</taxon>
        <taxon>Asteroideae</taxon>
        <taxon>Anthemideae</taxon>
        <taxon>Artemisiinae</taxon>
        <taxon>Artemisia</taxon>
    </lineage>
</organism>
<dbReference type="PANTHER" id="PTHR15241">
    <property type="entry name" value="TRANSFORMER-2-RELATED"/>
    <property type="match status" value="1"/>
</dbReference>
<evidence type="ECO:0000259" key="4">
    <source>
        <dbReference type="PROSITE" id="PS50102"/>
    </source>
</evidence>
<keyword evidence="3" id="KW-0472">Membrane</keyword>
<sequence>MDDSPVAPFEVNEVVFVKGYYLADGIYPQWATFVKSFTNTVDDKHTLFKRRQESARKDIERAFGVLQGRWGIIQQPARVYQVTKISRIMYSCIILHNMILKDQKFNVSEFREIFRDPARHMQDRWIDRCDKRRQKAKEIRDKDVHGEKTGNNPHGKRSIMPSDNNNPSPEHPPKKQKLTDNAITPPPQPLSTTTAATTTTTAATTTTETTTTITSSNLRKLIQQFTHSQLTELLITASLNHPDVLDDVRALADSDITQRKLHVRGLDLKTTSASLRSVFAPFGELKQALVIKDKATRKSKCYGLVIYKHLDSALLALKEPFKVIDGRMSFSVLAKDSTSVFVDNANGRKVYVENVTSGVSAEKLLECFQEYGEVEEGPAGFDKTTGEFKGFAFIIYKNVDGAKACLVDPVKCVDGCELRCRLANDFGIQGYGGGGQGPPLGHSQHPSHLSSGPGMSLSAQVQGSGGGVRPEGVNSQFGNGGPSVGSSYGGNSGGLGLQEGPGGSFGYGVLGKGPPLGHSQYPLNLSSGGGSVMSSFGSSVGGMGLSTSGGLQPSSLRVDGGWFSSDSHLGGPGASYGGKGSGREAGLGLGFGPFGGRGSSYGGTESGGGTGLSTHGSQAPSSLGGDNGGRYGGSHFGSPGLRYGGTGRSGGVELGTRVGGAGLRRRYSNSGNRWFIEPHGCPLHYRCRTKCPYIWISYSIPEILDQDLVSGSSLRSTDHSYLLFRSRYGLSPGSVRKSSGGAYYSLPSGSADQTQLQQKKYVRAHSTGSILMFAEYILGFATIGPTLLRCCRIQKGTTNGVEAHEIAIRKNERSYGKSWNLIILNFATTGICFYYFLSNYAFLLITRYKMATMFHYMVTEWIFFIREMASWVVVNDAPLTFQATLVRSEQANMSKSQPDTVKSVTCTTCFDTQEKRSLTRVSIIPSEDINNNPSSPEHPPKKQKLTDNTITPPPQPPSTTTITSSDLRKLIKQFSHSQLTELLITASLNHPDVLDDVRALADIDITQRKLYVLGLHLNKDNASLWSVFAPYGELEKATVIKNKTNRARKNKRYGVVIYKHVDSALLALKEPTKVINGRMCFSMLVKDSTNVFARIVYAENVTSGVSAEKLLECFQEYGEVEEGPLGFDKTTGEFKGFAFIIYKNVDGAKACLVDPVKCVDGCELRFSLANDTKVKPGGVAALVDRGYSSGVTASGGNSCGLVGTGGIQGYGGGGQGMSLSAQVQGSGDGVRQEVLNSNQQSSMQGSFASQFGNGGPSVGSSYGGNSGGLGLQEGPGGSFGYGVLGKGPPLGHSQHPLNLSSGGGSVMSSFGSSVGGMGLSTSEGLQPSSLRVDGGGFSGDSHLGGPGASYGGKGSGREAGLGLGFGPSGGRGSSYGGTGSGDGTVLSTHGSQAPSSLGGSGFGGSDASFVRQSSGGEVGLSASLGGPSASYGVSGSGRGVGLGGGFGVLGSSYGAGFNEPGARYGGMGNGGGVGLGSGLGPLGQRSRYGLSPGSVRESSGGAYYSLSSGSADQTQLQQKKYQGAHYKL</sequence>
<feature type="transmembrane region" description="Helical" evidence="3">
    <location>
        <begin position="770"/>
        <end position="788"/>
    </location>
</feature>
<feature type="compositionally biased region" description="Basic and acidic residues" evidence="2">
    <location>
        <begin position="136"/>
        <end position="148"/>
    </location>
</feature>
<dbReference type="OrthoDB" id="410044at2759"/>
<dbReference type="SMART" id="SM00360">
    <property type="entry name" value="RRM"/>
    <property type="match status" value="4"/>
</dbReference>
<evidence type="ECO:0000256" key="2">
    <source>
        <dbReference type="SAM" id="MobiDB-lite"/>
    </source>
</evidence>
<feature type="region of interest" description="Disordered" evidence="2">
    <location>
        <begin position="598"/>
        <end position="649"/>
    </location>
</feature>
<dbReference type="GO" id="GO:0003723">
    <property type="term" value="F:RNA binding"/>
    <property type="evidence" value="ECO:0007669"/>
    <property type="project" value="UniProtKB-UniRule"/>
</dbReference>
<dbReference type="Gene3D" id="3.30.70.330">
    <property type="match status" value="4"/>
</dbReference>
<reference evidence="5 6" key="1">
    <citation type="journal article" date="2018" name="Mol. Plant">
        <title>The genome of Artemisia annua provides insight into the evolution of Asteraceae family and artemisinin biosynthesis.</title>
        <authorList>
            <person name="Shen Q."/>
            <person name="Zhang L."/>
            <person name="Liao Z."/>
            <person name="Wang S."/>
            <person name="Yan T."/>
            <person name="Shi P."/>
            <person name="Liu M."/>
            <person name="Fu X."/>
            <person name="Pan Q."/>
            <person name="Wang Y."/>
            <person name="Lv Z."/>
            <person name="Lu X."/>
            <person name="Zhang F."/>
            <person name="Jiang W."/>
            <person name="Ma Y."/>
            <person name="Chen M."/>
            <person name="Hao X."/>
            <person name="Li L."/>
            <person name="Tang Y."/>
            <person name="Lv G."/>
            <person name="Zhou Y."/>
            <person name="Sun X."/>
            <person name="Brodelius P.E."/>
            <person name="Rose J.K.C."/>
            <person name="Tang K."/>
        </authorList>
    </citation>
    <scope>NUCLEOTIDE SEQUENCE [LARGE SCALE GENOMIC DNA]</scope>
    <source>
        <strain evidence="6">cv. Huhao1</strain>
        <tissue evidence="5">Leaf</tissue>
    </source>
</reference>
<feature type="compositionally biased region" description="Low complexity" evidence="2">
    <location>
        <begin position="192"/>
        <end position="211"/>
    </location>
</feature>
<feature type="compositionally biased region" description="Gly residues" evidence="2">
    <location>
        <begin position="625"/>
        <end position="635"/>
    </location>
</feature>
<keyword evidence="6" id="KW-1185">Reference proteome</keyword>
<comment type="caution">
    <text evidence="5">The sequence shown here is derived from an EMBL/GenBank/DDBJ whole genome shotgun (WGS) entry which is preliminary data.</text>
</comment>
<feature type="domain" description="RRM" evidence="4">
    <location>
        <begin position="1094"/>
        <end position="1171"/>
    </location>
</feature>